<dbReference type="InterPro" id="IPR029030">
    <property type="entry name" value="Caspase-like_dom_sf"/>
</dbReference>
<gene>
    <name evidence="2" type="ORF">EZS27_031881</name>
</gene>
<organism evidence="2">
    <name type="scientific">termite gut metagenome</name>
    <dbReference type="NCBI Taxonomy" id="433724"/>
    <lineage>
        <taxon>unclassified sequences</taxon>
        <taxon>metagenomes</taxon>
        <taxon>organismal metagenomes</taxon>
    </lineage>
</organism>
<comment type="caution">
    <text evidence="2">The sequence shown here is derived from an EMBL/GenBank/DDBJ whole genome shotgun (WGS) entry which is preliminary data.</text>
</comment>
<dbReference type="InterPro" id="IPR011600">
    <property type="entry name" value="Pept_C14_caspase"/>
</dbReference>
<feature type="domain" description="Peptidase C14 caspase" evidence="1">
    <location>
        <begin position="2"/>
        <end position="197"/>
    </location>
</feature>
<dbReference type="Gene3D" id="3.40.50.1460">
    <property type="match status" value="1"/>
</dbReference>
<name>A0A5J4QA74_9ZZZZ</name>
<evidence type="ECO:0000313" key="2">
    <source>
        <dbReference type="EMBL" id="KAA6318059.1"/>
    </source>
</evidence>
<dbReference type="GO" id="GO:0006508">
    <property type="term" value="P:proteolysis"/>
    <property type="evidence" value="ECO:0007669"/>
    <property type="project" value="InterPro"/>
</dbReference>
<reference evidence="2" key="1">
    <citation type="submission" date="2019-03" db="EMBL/GenBank/DDBJ databases">
        <title>Single cell metagenomics reveals metabolic interactions within the superorganism composed of flagellate Streblomastix strix and complex community of Bacteroidetes bacteria on its surface.</title>
        <authorList>
            <person name="Treitli S.C."/>
            <person name="Kolisko M."/>
            <person name="Husnik F."/>
            <person name="Keeling P."/>
            <person name="Hampl V."/>
        </authorList>
    </citation>
    <scope>NUCLEOTIDE SEQUENCE</scope>
    <source>
        <strain evidence="2">STM</strain>
    </source>
</reference>
<dbReference type="Pfam" id="PF00656">
    <property type="entry name" value="Peptidase_C14"/>
    <property type="match status" value="1"/>
</dbReference>
<dbReference type="AlphaFoldDB" id="A0A5J4QA74"/>
<proteinExistence type="predicted"/>
<dbReference type="SUPFAM" id="SSF52129">
    <property type="entry name" value="Caspase-like"/>
    <property type="match status" value="1"/>
</dbReference>
<dbReference type="GO" id="GO:0004197">
    <property type="term" value="F:cysteine-type endopeptidase activity"/>
    <property type="evidence" value="ECO:0007669"/>
    <property type="project" value="InterPro"/>
</dbReference>
<sequence length="246" mass="27132">MKRKAILFGNTNGLQGVSVDLLNYEKFLQLSEGGAWDDNEIITLPNPSKWQLKALIASAKLDATDFVFVVYSGHGGYNRSTILEINGEGETIDEKDLWNIAPRQITILDCCRGTESELTPIEKSVKSLNDSIVGSTRSLIRTAYNKRIMSASIQQVKLYSCSIGETSIDTGRNGGGLYTKNLFQAINDSVYADYLTINDAHAKACIYTSQEAKEKHNHEQNPDSSVIRCSHSQQLIVGINPSVILL</sequence>
<dbReference type="EMBL" id="SNRY01004314">
    <property type="protein sequence ID" value="KAA6318059.1"/>
    <property type="molecule type" value="Genomic_DNA"/>
</dbReference>
<accession>A0A5J4QA74</accession>
<evidence type="ECO:0000259" key="1">
    <source>
        <dbReference type="Pfam" id="PF00656"/>
    </source>
</evidence>
<protein>
    <recommendedName>
        <fullName evidence="1">Peptidase C14 caspase domain-containing protein</fullName>
    </recommendedName>
</protein>